<dbReference type="InterPro" id="IPR029055">
    <property type="entry name" value="Ntn_hydrolases_N"/>
</dbReference>
<name>A0A921GA03_9FIRM</name>
<reference evidence="9" key="1">
    <citation type="journal article" date="2021" name="PeerJ">
        <title>Extensive microbial diversity within the chicken gut microbiome revealed by metagenomics and culture.</title>
        <authorList>
            <person name="Gilroy R."/>
            <person name="Ravi A."/>
            <person name="Getino M."/>
            <person name="Pursley I."/>
            <person name="Horton D.L."/>
            <person name="Alikhan N.F."/>
            <person name="Baker D."/>
            <person name="Gharbi K."/>
            <person name="Hall N."/>
            <person name="Watson M."/>
            <person name="Adriaenssens E.M."/>
            <person name="Foster-Nyarko E."/>
            <person name="Jarju S."/>
            <person name="Secka A."/>
            <person name="Antonio M."/>
            <person name="Oren A."/>
            <person name="Chaudhuri R.R."/>
            <person name="La Ragione R."/>
            <person name="Hildebrand F."/>
            <person name="Pallen M.J."/>
        </authorList>
    </citation>
    <scope>NUCLEOTIDE SEQUENCE</scope>
    <source>
        <strain evidence="9">CHK193-16274</strain>
    </source>
</reference>
<feature type="non-terminal residue" evidence="9">
    <location>
        <position position="213"/>
    </location>
</feature>
<evidence type="ECO:0000256" key="7">
    <source>
        <dbReference type="ARBA" id="ARBA00022962"/>
    </source>
</evidence>
<comment type="caution">
    <text evidence="9">The sequence shown here is derived from an EMBL/GenBank/DDBJ whole genome shotgun (WGS) entry which is preliminary data.</text>
</comment>
<evidence type="ECO:0000256" key="1">
    <source>
        <dbReference type="ARBA" id="ARBA00001031"/>
    </source>
</evidence>
<keyword evidence="6" id="KW-0677">Repeat</keyword>
<dbReference type="EC" id="2.6.1.16" evidence="2"/>
<dbReference type="GO" id="GO:0004360">
    <property type="term" value="F:glutamine-fructose-6-phosphate transaminase (isomerizing) activity"/>
    <property type="evidence" value="ECO:0007669"/>
    <property type="project" value="UniProtKB-EC"/>
</dbReference>
<dbReference type="Gene3D" id="3.60.20.10">
    <property type="entry name" value="Glutamine Phosphoribosylpyrophosphate, subunit 1, domain 1"/>
    <property type="match status" value="1"/>
</dbReference>
<keyword evidence="5" id="KW-0808">Transferase</keyword>
<gene>
    <name evidence="9" type="ORF">K8V91_00645</name>
</gene>
<dbReference type="Proteomes" id="UP000749320">
    <property type="component" value="Unassembled WGS sequence"/>
</dbReference>
<organism evidence="9 10">
    <name type="scientific">Thomasclavelia spiroformis</name>
    <dbReference type="NCBI Taxonomy" id="29348"/>
    <lineage>
        <taxon>Bacteria</taxon>
        <taxon>Bacillati</taxon>
        <taxon>Bacillota</taxon>
        <taxon>Erysipelotrichia</taxon>
        <taxon>Erysipelotrichales</taxon>
        <taxon>Coprobacillaceae</taxon>
        <taxon>Thomasclavelia</taxon>
    </lineage>
</organism>
<protein>
    <recommendedName>
        <fullName evidence="3">Glutamine--fructose-6-phosphate aminotransferase [isomerizing]</fullName>
        <ecNumber evidence="2">2.6.1.16</ecNumber>
    </recommendedName>
</protein>
<keyword evidence="7" id="KW-0315">Glutamine amidotransferase</keyword>
<keyword evidence="4 9" id="KW-0032">Aminotransferase</keyword>
<dbReference type="GO" id="GO:0005829">
    <property type="term" value="C:cytosol"/>
    <property type="evidence" value="ECO:0007669"/>
    <property type="project" value="TreeGrafter"/>
</dbReference>
<dbReference type="Pfam" id="PF13522">
    <property type="entry name" value="GATase_6"/>
    <property type="match status" value="1"/>
</dbReference>
<evidence type="ECO:0000256" key="2">
    <source>
        <dbReference type="ARBA" id="ARBA00012916"/>
    </source>
</evidence>
<dbReference type="GO" id="GO:0006047">
    <property type="term" value="P:UDP-N-acetylglucosamine metabolic process"/>
    <property type="evidence" value="ECO:0007669"/>
    <property type="project" value="TreeGrafter"/>
</dbReference>
<dbReference type="PANTHER" id="PTHR10937:SF0">
    <property type="entry name" value="GLUTAMINE--FRUCTOSE-6-PHOSPHATE TRANSAMINASE (ISOMERIZING)"/>
    <property type="match status" value="1"/>
</dbReference>
<sequence length="213" mass="23726">MCGIVGYTGSHQAAPILLEGLEKLEYRGYDSAGLAVRDGDKPVEIVKAKGRLRVLSEKTNGGQSLAGTCGIGHTRWATHGEPSETNAHPHYSDDRNVVAVHNGIIENYQELRDKLSKKGYQFYSSTDTEIAVKLIDYYYHKYLGTPVDAINHAMVRIRGSYALAIMFQDYPEEIYVARKDSPMILGIENGETYLASDVPAILKYTRNVYYIGN</sequence>
<dbReference type="PANTHER" id="PTHR10937">
    <property type="entry name" value="GLUCOSAMINE--FRUCTOSE-6-PHOSPHATE AMINOTRANSFERASE, ISOMERIZING"/>
    <property type="match status" value="1"/>
</dbReference>
<proteinExistence type="predicted"/>
<dbReference type="AlphaFoldDB" id="A0A921GA03"/>
<evidence type="ECO:0000256" key="4">
    <source>
        <dbReference type="ARBA" id="ARBA00022576"/>
    </source>
</evidence>
<dbReference type="PROSITE" id="PS51278">
    <property type="entry name" value="GATASE_TYPE_2"/>
    <property type="match status" value="1"/>
</dbReference>
<dbReference type="SUPFAM" id="SSF56235">
    <property type="entry name" value="N-terminal nucleophile aminohydrolases (Ntn hydrolases)"/>
    <property type="match status" value="1"/>
</dbReference>
<accession>A0A921GA03</accession>
<dbReference type="CDD" id="cd00714">
    <property type="entry name" value="GFAT"/>
    <property type="match status" value="1"/>
</dbReference>
<dbReference type="GO" id="GO:0006002">
    <property type="term" value="P:fructose 6-phosphate metabolic process"/>
    <property type="evidence" value="ECO:0007669"/>
    <property type="project" value="TreeGrafter"/>
</dbReference>
<evidence type="ECO:0000256" key="5">
    <source>
        <dbReference type="ARBA" id="ARBA00022679"/>
    </source>
</evidence>
<dbReference type="GO" id="GO:0006487">
    <property type="term" value="P:protein N-linked glycosylation"/>
    <property type="evidence" value="ECO:0007669"/>
    <property type="project" value="TreeGrafter"/>
</dbReference>
<feature type="domain" description="Glutamine amidotransferase type-2" evidence="8">
    <location>
        <begin position="2"/>
        <end position="213"/>
    </location>
</feature>
<evidence type="ECO:0000313" key="9">
    <source>
        <dbReference type="EMBL" id="HJF39405.1"/>
    </source>
</evidence>
<reference evidence="9" key="2">
    <citation type="submission" date="2021-09" db="EMBL/GenBank/DDBJ databases">
        <authorList>
            <person name="Gilroy R."/>
        </authorList>
    </citation>
    <scope>NUCLEOTIDE SEQUENCE</scope>
    <source>
        <strain evidence="9">CHK193-16274</strain>
    </source>
</reference>
<comment type="catalytic activity">
    <reaction evidence="1">
        <text>D-fructose 6-phosphate + L-glutamine = D-glucosamine 6-phosphate + L-glutamate</text>
        <dbReference type="Rhea" id="RHEA:13237"/>
        <dbReference type="ChEBI" id="CHEBI:29985"/>
        <dbReference type="ChEBI" id="CHEBI:58359"/>
        <dbReference type="ChEBI" id="CHEBI:58725"/>
        <dbReference type="ChEBI" id="CHEBI:61527"/>
        <dbReference type="EC" id="2.6.1.16"/>
    </reaction>
</comment>
<evidence type="ECO:0000313" key="10">
    <source>
        <dbReference type="Proteomes" id="UP000749320"/>
    </source>
</evidence>
<evidence type="ECO:0000259" key="8">
    <source>
        <dbReference type="PROSITE" id="PS51278"/>
    </source>
</evidence>
<dbReference type="EMBL" id="DYWV01000023">
    <property type="protein sequence ID" value="HJF39405.1"/>
    <property type="molecule type" value="Genomic_DNA"/>
</dbReference>
<dbReference type="InterPro" id="IPR017932">
    <property type="entry name" value="GATase_2_dom"/>
</dbReference>
<evidence type="ECO:0000256" key="6">
    <source>
        <dbReference type="ARBA" id="ARBA00022737"/>
    </source>
</evidence>
<dbReference type="InterPro" id="IPR047084">
    <property type="entry name" value="GFAT_N"/>
</dbReference>
<evidence type="ECO:0000256" key="3">
    <source>
        <dbReference type="ARBA" id="ARBA00016090"/>
    </source>
</evidence>
<dbReference type="FunFam" id="3.60.20.10:FF:000006">
    <property type="entry name" value="Glutamine--fructose-6-phosphate aminotransferase [isomerizing]"/>
    <property type="match status" value="1"/>
</dbReference>